<feature type="transmembrane region" description="Helical" evidence="7">
    <location>
        <begin position="84"/>
        <end position="104"/>
    </location>
</feature>
<evidence type="ECO:0000313" key="9">
    <source>
        <dbReference type="Proteomes" id="UP001317532"/>
    </source>
</evidence>
<keyword evidence="5 7" id="KW-1133">Transmembrane helix</keyword>
<dbReference type="EMBL" id="AP025523">
    <property type="protein sequence ID" value="BDE04863.1"/>
    <property type="molecule type" value="Genomic_DNA"/>
</dbReference>
<dbReference type="GO" id="GO:0005886">
    <property type="term" value="C:plasma membrane"/>
    <property type="evidence" value="ECO:0007669"/>
    <property type="project" value="UniProtKB-SubCell"/>
</dbReference>
<evidence type="ECO:0000256" key="1">
    <source>
        <dbReference type="ARBA" id="ARBA00004651"/>
    </source>
</evidence>
<evidence type="ECO:0000256" key="3">
    <source>
        <dbReference type="ARBA" id="ARBA00022475"/>
    </source>
</evidence>
<dbReference type="RefSeq" id="WP_317995952.1">
    <property type="nucleotide sequence ID" value="NZ_AP025523.1"/>
</dbReference>
<dbReference type="GO" id="GO:0016682">
    <property type="term" value="F:oxidoreductase activity, acting on diphenols and related substances as donors, oxygen as acceptor"/>
    <property type="evidence" value="ECO:0007669"/>
    <property type="project" value="TreeGrafter"/>
</dbReference>
<feature type="transmembrane region" description="Helical" evidence="7">
    <location>
        <begin position="193"/>
        <end position="214"/>
    </location>
</feature>
<dbReference type="KEGG" id="vab:WPS_01390"/>
<evidence type="ECO:0000256" key="5">
    <source>
        <dbReference type="ARBA" id="ARBA00022989"/>
    </source>
</evidence>
<feature type="transmembrane region" description="Helical" evidence="7">
    <location>
        <begin position="220"/>
        <end position="240"/>
    </location>
</feature>
<evidence type="ECO:0000313" key="8">
    <source>
        <dbReference type="EMBL" id="BDE04863.1"/>
    </source>
</evidence>
<sequence length="320" mass="33428">MTLPLAAAAIALIVIALYAVFGGADFGGGVWDLLASGPRREAQRDTISNAIGPVWESNHVWLIFLIVVMFTCFPPAFADLMTYLNAPLTLALIGIVLRGAAFVFRNYASDSPAMARNWTITFGIASILAPFFLGDAAGAVAAGDYAWLSPFAFSVGLFAVALFAQVAAVFLLQETPRGRLRDDFRRRAIRGTVAVWVVGLLPATLARSVAPQFFAALTSLAAATAIAIAVLLGIAAMVLVARGNDQLARVAVGAEVVAVLGGWFGAQAPAIVPGRWTIDAAAASPPMLQAFLIATLCGAVVLIPSLVLLFAVFKGPISSR</sequence>
<dbReference type="AlphaFoldDB" id="A0AAN1XS11"/>
<feature type="transmembrane region" description="Helical" evidence="7">
    <location>
        <begin position="247"/>
        <end position="266"/>
    </location>
</feature>
<keyword evidence="4 7" id="KW-0812">Transmembrane</keyword>
<feature type="transmembrane region" description="Helical" evidence="7">
    <location>
        <begin position="6"/>
        <end position="34"/>
    </location>
</feature>
<dbReference type="GO" id="GO:0070069">
    <property type="term" value="C:cytochrome complex"/>
    <property type="evidence" value="ECO:0007669"/>
    <property type="project" value="TreeGrafter"/>
</dbReference>
<keyword evidence="3" id="KW-1003">Cell membrane</keyword>
<feature type="transmembrane region" description="Helical" evidence="7">
    <location>
        <begin position="286"/>
        <end position="313"/>
    </location>
</feature>
<dbReference type="PANTHER" id="PTHR43141:SF4">
    <property type="entry name" value="CYTOCHROME BD2 SUBUNIT II"/>
    <property type="match status" value="1"/>
</dbReference>
<evidence type="ECO:0000256" key="4">
    <source>
        <dbReference type="ARBA" id="ARBA00022692"/>
    </source>
</evidence>
<proteinExistence type="inferred from homology"/>
<accession>A0AAN1XS11</accession>
<comment type="subcellular location">
    <subcellularLocation>
        <location evidence="1">Cell membrane</location>
        <topology evidence="1">Multi-pass membrane protein</topology>
    </subcellularLocation>
</comment>
<dbReference type="GO" id="GO:0009055">
    <property type="term" value="F:electron transfer activity"/>
    <property type="evidence" value="ECO:0007669"/>
    <property type="project" value="TreeGrafter"/>
</dbReference>
<dbReference type="Pfam" id="PF02322">
    <property type="entry name" value="Cyt_bd_oxida_II"/>
    <property type="match status" value="1"/>
</dbReference>
<dbReference type="GO" id="GO:0019646">
    <property type="term" value="P:aerobic electron transport chain"/>
    <property type="evidence" value="ECO:0007669"/>
    <property type="project" value="TreeGrafter"/>
</dbReference>
<keyword evidence="6 7" id="KW-0472">Membrane</keyword>
<dbReference type="Proteomes" id="UP001317532">
    <property type="component" value="Chromosome"/>
</dbReference>
<keyword evidence="9" id="KW-1185">Reference proteome</keyword>
<name>A0AAN1XS11_UNVUL</name>
<organism evidence="8 9">
    <name type="scientific">Vulcanimicrobium alpinum</name>
    <dbReference type="NCBI Taxonomy" id="3016050"/>
    <lineage>
        <taxon>Bacteria</taxon>
        <taxon>Bacillati</taxon>
        <taxon>Vulcanimicrobiota</taxon>
        <taxon>Vulcanimicrobiia</taxon>
        <taxon>Vulcanimicrobiales</taxon>
        <taxon>Vulcanimicrobiaceae</taxon>
        <taxon>Vulcanimicrobium</taxon>
    </lineage>
</organism>
<evidence type="ECO:0000256" key="7">
    <source>
        <dbReference type="SAM" id="Phobius"/>
    </source>
</evidence>
<dbReference type="InterPro" id="IPR003317">
    <property type="entry name" value="Cyt-d_oxidase_su2"/>
</dbReference>
<feature type="transmembrane region" description="Helical" evidence="7">
    <location>
        <begin position="60"/>
        <end position="78"/>
    </location>
</feature>
<feature type="transmembrane region" description="Helical" evidence="7">
    <location>
        <begin position="145"/>
        <end position="172"/>
    </location>
</feature>
<gene>
    <name evidence="8" type="ORF">WPS_01390</name>
</gene>
<evidence type="ECO:0000256" key="2">
    <source>
        <dbReference type="ARBA" id="ARBA00007543"/>
    </source>
</evidence>
<evidence type="ECO:0000256" key="6">
    <source>
        <dbReference type="ARBA" id="ARBA00023136"/>
    </source>
</evidence>
<comment type="similarity">
    <text evidence="2">Belongs to the cytochrome ubiquinol oxidase subunit 2 family.</text>
</comment>
<dbReference type="PANTHER" id="PTHR43141">
    <property type="entry name" value="CYTOCHROME BD2 SUBUNIT II"/>
    <property type="match status" value="1"/>
</dbReference>
<protein>
    <submittedName>
        <fullName evidence="8">Cytochrome D ubiquinol oxidase subunit II</fullName>
    </submittedName>
</protein>
<feature type="transmembrane region" description="Helical" evidence="7">
    <location>
        <begin position="116"/>
        <end position="133"/>
    </location>
</feature>
<reference evidence="8 9" key="1">
    <citation type="journal article" date="2022" name="ISME Commun">
        <title>Vulcanimicrobium alpinus gen. nov. sp. nov., the first cultivated representative of the candidate phylum 'Eremiobacterota', is a metabolically versatile aerobic anoxygenic phototroph.</title>
        <authorList>
            <person name="Yabe S."/>
            <person name="Muto K."/>
            <person name="Abe K."/>
            <person name="Yokota A."/>
            <person name="Staudigel H."/>
            <person name="Tebo B.M."/>
        </authorList>
    </citation>
    <scope>NUCLEOTIDE SEQUENCE [LARGE SCALE GENOMIC DNA]</scope>
    <source>
        <strain evidence="8 9">WC8-2</strain>
    </source>
</reference>